<evidence type="ECO:0000256" key="2">
    <source>
        <dbReference type="ARBA" id="ARBA00009085"/>
    </source>
</evidence>
<dbReference type="Pfam" id="PF02148">
    <property type="entry name" value="zf-UBP"/>
    <property type="match status" value="1"/>
</dbReference>
<dbReference type="InterPro" id="IPR001394">
    <property type="entry name" value="Peptidase_C19_UCH"/>
</dbReference>
<dbReference type="CDD" id="cd14386">
    <property type="entry name" value="UBA2_UBP5"/>
    <property type="match status" value="1"/>
</dbReference>
<dbReference type="SMART" id="SM00165">
    <property type="entry name" value="UBA"/>
    <property type="match status" value="2"/>
</dbReference>
<evidence type="ECO:0000256" key="12">
    <source>
        <dbReference type="RuleBase" id="RU366025"/>
    </source>
</evidence>
<keyword evidence="3 12" id="KW-0645">Protease</keyword>
<dbReference type="Pfam" id="PF17807">
    <property type="entry name" value="zf-UBP_var"/>
    <property type="match status" value="1"/>
</dbReference>
<reference evidence="17" key="1">
    <citation type="submission" date="2021-06" db="EMBL/GenBank/DDBJ databases">
        <authorList>
            <person name="Hodson N. C."/>
            <person name="Mongue J. A."/>
            <person name="Jaron S. K."/>
        </authorList>
    </citation>
    <scope>NUCLEOTIDE SEQUENCE</scope>
</reference>
<keyword evidence="6 11" id="KW-0863">Zinc-finger</keyword>
<evidence type="ECO:0000256" key="9">
    <source>
        <dbReference type="ARBA" id="ARBA00022807"/>
    </source>
</evidence>
<name>A0A8J2JW96_9HEXA</name>
<keyword evidence="8 12" id="KW-0378">Hydrolase</keyword>
<dbReference type="GO" id="GO:0006508">
    <property type="term" value="P:proteolysis"/>
    <property type="evidence" value="ECO:0007669"/>
    <property type="project" value="UniProtKB-KW"/>
</dbReference>
<feature type="domain" description="USP" evidence="15">
    <location>
        <begin position="346"/>
        <end position="839"/>
    </location>
</feature>
<evidence type="ECO:0000256" key="4">
    <source>
        <dbReference type="ARBA" id="ARBA00022723"/>
    </source>
</evidence>
<dbReference type="SMART" id="SM00290">
    <property type="entry name" value="ZnF_UBP"/>
    <property type="match status" value="1"/>
</dbReference>
<comment type="catalytic activity">
    <reaction evidence="1 12">
        <text>Thiol-dependent hydrolysis of ester, thioester, amide, peptide and isopeptide bonds formed by the C-terminal Gly of ubiquitin (a 76-residue protein attached to proteins as an intracellular targeting signal).</text>
        <dbReference type="EC" id="3.4.19.12"/>
    </reaction>
</comment>
<evidence type="ECO:0000256" key="7">
    <source>
        <dbReference type="ARBA" id="ARBA00022786"/>
    </source>
</evidence>
<accession>A0A8J2JW96</accession>
<dbReference type="PROSITE" id="PS50030">
    <property type="entry name" value="UBA"/>
    <property type="match status" value="2"/>
</dbReference>
<organism evidence="17 18">
    <name type="scientific">Allacma fusca</name>
    <dbReference type="NCBI Taxonomy" id="39272"/>
    <lineage>
        <taxon>Eukaryota</taxon>
        <taxon>Metazoa</taxon>
        <taxon>Ecdysozoa</taxon>
        <taxon>Arthropoda</taxon>
        <taxon>Hexapoda</taxon>
        <taxon>Collembola</taxon>
        <taxon>Symphypleona</taxon>
        <taxon>Sminthuridae</taxon>
        <taxon>Allacma</taxon>
    </lineage>
</organism>
<dbReference type="PIRSF" id="PIRSF016308">
    <property type="entry name" value="UBP"/>
    <property type="match status" value="1"/>
</dbReference>
<evidence type="ECO:0000256" key="13">
    <source>
        <dbReference type="SAM" id="MobiDB-lite"/>
    </source>
</evidence>
<evidence type="ECO:0000259" key="14">
    <source>
        <dbReference type="PROSITE" id="PS50030"/>
    </source>
</evidence>
<keyword evidence="10" id="KW-0862">Zinc</keyword>
<evidence type="ECO:0000259" key="15">
    <source>
        <dbReference type="PROSITE" id="PS50235"/>
    </source>
</evidence>
<dbReference type="GO" id="GO:0008270">
    <property type="term" value="F:zinc ion binding"/>
    <property type="evidence" value="ECO:0007669"/>
    <property type="project" value="UniProtKB-KW"/>
</dbReference>
<evidence type="ECO:0000256" key="3">
    <source>
        <dbReference type="ARBA" id="ARBA00022670"/>
    </source>
</evidence>
<evidence type="ECO:0000256" key="6">
    <source>
        <dbReference type="ARBA" id="ARBA00022771"/>
    </source>
</evidence>
<feature type="compositionally biased region" description="Polar residues" evidence="13">
    <location>
        <begin position="754"/>
        <end position="770"/>
    </location>
</feature>
<evidence type="ECO:0000313" key="18">
    <source>
        <dbReference type="Proteomes" id="UP000708208"/>
    </source>
</evidence>
<evidence type="ECO:0000256" key="5">
    <source>
        <dbReference type="ARBA" id="ARBA00022737"/>
    </source>
</evidence>
<dbReference type="PROSITE" id="PS50271">
    <property type="entry name" value="ZF_UBP"/>
    <property type="match status" value="1"/>
</dbReference>
<dbReference type="GO" id="GO:0004843">
    <property type="term" value="F:cysteine-type deubiquitinase activity"/>
    <property type="evidence" value="ECO:0007669"/>
    <property type="project" value="UniProtKB-UniRule"/>
</dbReference>
<dbReference type="Pfam" id="PF00627">
    <property type="entry name" value="UBA"/>
    <property type="match status" value="2"/>
</dbReference>
<evidence type="ECO:0000256" key="1">
    <source>
        <dbReference type="ARBA" id="ARBA00000707"/>
    </source>
</evidence>
<dbReference type="PROSITE" id="PS00972">
    <property type="entry name" value="USP_1"/>
    <property type="match status" value="1"/>
</dbReference>
<dbReference type="Pfam" id="PF00443">
    <property type="entry name" value="UCH"/>
    <property type="match status" value="1"/>
</dbReference>
<dbReference type="EC" id="3.4.19.12" evidence="12"/>
<dbReference type="InterPro" id="IPR015940">
    <property type="entry name" value="UBA"/>
</dbReference>
<dbReference type="InterPro" id="IPR028889">
    <property type="entry name" value="USP"/>
</dbReference>
<dbReference type="InterPro" id="IPR016652">
    <property type="entry name" value="Ubiquitinyl_hydrolase"/>
</dbReference>
<keyword evidence="18" id="KW-1185">Reference proteome</keyword>
<dbReference type="InterPro" id="IPR041432">
    <property type="entry name" value="UBP13_Znf-UBP_var"/>
</dbReference>
<evidence type="ECO:0000256" key="10">
    <source>
        <dbReference type="ARBA" id="ARBA00022833"/>
    </source>
</evidence>
<dbReference type="InterPro" id="IPR050185">
    <property type="entry name" value="Ub_carboxyl-term_hydrolase"/>
</dbReference>
<dbReference type="FunFam" id="3.30.40.10:FF:000026">
    <property type="entry name" value="Ubiquitin carboxyl-terminal hydrolase"/>
    <property type="match status" value="1"/>
</dbReference>
<keyword evidence="4" id="KW-0479">Metal-binding</keyword>
<dbReference type="AlphaFoldDB" id="A0A8J2JW96"/>
<dbReference type="FunFam" id="1.10.8.10:FF:000086">
    <property type="entry name" value="Ubiquitin carboxyl-terminal hydrolase"/>
    <property type="match status" value="1"/>
</dbReference>
<feature type="region of interest" description="Disordered" evidence="13">
    <location>
        <begin position="754"/>
        <end position="776"/>
    </location>
</feature>
<keyword evidence="5" id="KW-0677">Repeat</keyword>
<feature type="domain" description="UBA" evidence="14">
    <location>
        <begin position="648"/>
        <end position="689"/>
    </location>
</feature>
<dbReference type="PROSITE" id="PS50235">
    <property type="entry name" value="USP_3"/>
    <property type="match status" value="1"/>
</dbReference>
<gene>
    <name evidence="17" type="ORF">AFUS01_LOCUS12267</name>
</gene>
<feature type="domain" description="UBP-type" evidence="16">
    <location>
        <begin position="192"/>
        <end position="303"/>
    </location>
</feature>
<dbReference type="PANTHER" id="PTHR21646:SF10">
    <property type="entry name" value="UBIQUITIN CARBOXYL-TERMINAL HYDROLASE 14"/>
    <property type="match status" value="1"/>
</dbReference>
<feature type="domain" description="UBA" evidence="14">
    <location>
        <begin position="709"/>
        <end position="749"/>
    </location>
</feature>
<dbReference type="CDD" id="cd02658">
    <property type="entry name" value="Peptidase_C19B"/>
    <property type="match status" value="1"/>
</dbReference>
<keyword evidence="9 12" id="KW-0788">Thiol protease</keyword>
<dbReference type="CDD" id="cd14294">
    <property type="entry name" value="UBA1_UBP5_like"/>
    <property type="match status" value="1"/>
</dbReference>
<dbReference type="Proteomes" id="UP000708208">
    <property type="component" value="Unassembled WGS sequence"/>
</dbReference>
<dbReference type="InterPro" id="IPR018200">
    <property type="entry name" value="USP_CS"/>
</dbReference>
<proteinExistence type="inferred from homology"/>
<dbReference type="GO" id="GO:0016579">
    <property type="term" value="P:protein deubiquitination"/>
    <property type="evidence" value="ECO:0007669"/>
    <property type="project" value="InterPro"/>
</dbReference>
<evidence type="ECO:0000259" key="16">
    <source>
        <dbReference type="PROSITE" id="PS50271"/>
    </source>
</evidence>
<keyword evidence="7 12" id="KW-0833">Ubl conjugation pathway</keyword>
<protein>
    <recommendedName>
        <fullName evidence="12">Ubiquitin carboxyl-terminal hydrolase</fullName>
        <ecNumber evidence="12">3.4.19.12</ecNumber>
    </recommendedName>
</protein>
<dbReference type="InterPro" id="IPR001607">
    <property type="entry name" value="Znf_UBP"/>
</dbReference>
<dbReference type="OrthoDB" id="361536at2759"/>
<comment type="caution">
    <text evidence="17">The sequence shown here is derived from an EMBL/GenBank/DDBJ whole genome shotgun (WGS) entry which is preliminary data.</text>
</comment>
<evidence type="ECO:0000256" key="8">
    <source>
        <dbReference type="ARBA" id="ARBA00022801"/>
    </source>
</evidence>
<evidence type="ECO:0000313" key="17">
    <source>
        <dbReference type="EMBL" id="CAG7723165.1"/>
    </source>
</evidence>
<evidence type="ECO:0000256" key="11">
    <source>
        <dbReference type="PROSITE-ProRule" id="PRU00502"/>
    </source>
</evidence>
<sequence>MTRFISFCEGLVRLPGKMSAMNPEVEALVRAGMSKARSPVGGDRVYKEECVYSFDNPEIETGLYVSLASFWGLGRDFVERYADKTKETLFLHIRRIRTKIPKPKIDGPEKKVTRFAIGVEGGFDANAGDFDVKTEEFYQLVVIPGFHTISLPCDSLPEIVTLSINGILAADSATKLADLEAMSGTWDGEIRRVSQYAASLVQVNNGKKIPPTGWKCEVEGCNMTENLWLNLTDGAIMCGRRFFDGSGGNNHAIENYQKTKYPLAVKLGTITADGRADVFSYAEDDMVEDPLLVQHLAHFGINITQMQKTDKSMAEMEIDLNQKLGEWSTLQEAGTKLKPLYGAGFTGFINLGNSCYMNSIMQVLFNISAFQNRFYKKAPQYFESAGDPANDFNVQMSKVCLGLASGKYSIPPPLTQRDDGTLEAPTVMVQEGINASMFRTLIGKGHPEFSTKRQQDAQEFLLHLINVMERYSRFEANPADCLKFQVEDKVICDSTGQVRYSFRVEYCLPLPIPLEAAINKDEVAAYELKKAQVESEGKRLPADELIRPKIPIEACLQSFIASEKLDPFYSSATKRIGTASKFTRLSTLPDYLVIQLKKFTIGEDWTPKKLDVTVDMPFDLDLSVLRGHGLQPGEKELPDEVSKAKEPTVDEEVVAQLVEMGFQTNASRRAVITTGNTGSEAAMEWIMQHLDDPTLNDPLEIDKSSKPFIADPDALANVMSMGFTKEQAVKALQSTDNNIERAIDWIFSHPDEINSISSPSNGNEGPSQTSPAPPNVTDGGGKYQLVGFVSHMGSSSMVGHYVCHILKGDQECLDIVEVIVPVLQEHLSSFSMVSLLNNVADVKQRFHTTCCVHKFSYLLVTTPNSLKYNPMYAETTVNLTFLIFSTK</sequence>
<dbReference type="EMBL" id="CAJVCH010096123">
    <property type="protein sequence ID" value="CAG7723165.1"/>
    <property type="molecule type" value="Genomic_DNA"/>
</dbReference>
<comment type="similarity">
    <text evidence="2 12">Belongs to the peptidase C19 family.</text>
</comment>
<dbReference type="PANTHER" id="PTHR21646">
    <property type="entry name" value="UBIQUITIN CARBOXYL-TERMINAL HYDROLASE"/>
    <property type="match status" value="1"/>
</dbReference>
<dbReference type="PROSITE" id="PS00973">
    <property type="entry name" value="USP_2"/>
    <property type="match status" value="1"/>
</dbReference>